<evidence type="ECO:0000313" key="3">
    <source>
        <dbReference type="Proteomes" id="UP000276232"/>
    </source>
</evidence>
<feature type="region of interest" description="Disordered" evidence="1">
    <location>
        <begin position="213"/>
        <end position="243"/>
    </location>
</feature>
<comment type="caution">
    <text evidence="2">The sequence shown here is derived from an EMBL/GenBank/DDBJ whole genome shotgun (WGS) entry which is preliminary data.</text>
</comment>
<dbReference type="OrthoDB" id="3700292at2"/>
<keyword evidence="3" id="KW-1185">Reference proteome</keyword>
<proteinExistence type="predicted"/>
<gene>
    <name evidence="2" type="ORF">EDC03_0946</name>
</gene>
<sequence length="539" mass="53477">MTTVVLEGDAIEPLLARVASEHGPGARVVRAEKVRVGGVAGFFAKERFELVVEVDDEDDAPAVPAPGPTPAPAAPPTALPRPAQEDAVNGRDQLPGAAGSRRDEVLDDLFDSPIARALVRSQALDEAGATGAAPAAGGLDALLAAADAQEAASAHAPASAPVPPTVPAQGEMPGARAARGRHADPGAPAPSPGRPVSTESAAFAAVLDAVRDAAEPDHETAPPAPAPSATAEDDVPTGPEPVPAGAAVAELMQLLTARRDAAPVEEPVDEQAEEPVVEPVAAAAPASAPDLPPAPAPAPSQAPAAGRGALHEQLAAAGLPEHLLAALPAEAGAADVHGLLASLPGPAPLPARDGDLVVVVGAPRDALGVAQTVAGRLGVGPQQVVVAARPGGTGALRGDVVRDAAAARRAAATVRLGDAPGVVVVQADCDADDVRWAAAVLVALQADQVHVVVDATRKPRDTERWLEGVAPGAADVLHVVRAGGTSDPGTPLGLDLPVATVDGGPAGAGTWMSLLLPSAPPADVAPAARRLRPERGVAW</sequence>
<dbReference type="Proteomes" id="UP000276232">
    <property type="component" value="Unassembled WGS sequence"/>
</dbReference>
<accession>A0A3N1HQV8</accession>
<feature type="region of interest" description="Disordered" evidence="1">
    <location>
        <begin position="58"/>
        <end position="103"/>
    </location>
</feature>
<organism evidence="2 3">
    <name type="scientific">Pseudokineococcus lusitanus</name>
    <dbReference type="NCBI Taxonomy" id="763993"/>
    <lineage>
        <taxon>Bacteria</taxon>
        <taxon>Bacillati</taxon>
        <taxon>Actinomycetota</taxon>
        <taxon>Actinomycetes</taxon>
        <taxon>Kineosporiales</taxon>
        <taxon>Kineosporiaceae</taxon>
        <taxon>Pseudokineococcus</taxon>
    </lineage>
</organism>
<evidence type="ECO:0000313" key="2">
    <source>
        <dbReference type="EMBL" id="ROP44816.1"/>
    </source>
</evidence>
<feature type="compositionally biased region" description="Pro residues" evidence="1">
    <location>
        <begin position="290"/>
        <end position="300"/>
    </location>
</feature>
<feature type="compositionally biased region" description="Pro residues" evidence="1">
    <location>
        <begin position="63"/>
        <end position="79"/>
    </location>
</feature>
<dbReference type="EMBL" id="RJKN01000002">
    <property type="protein sequence ID" value="ROP44816.1"/>
    <property type="molecule type" value="Genomic_DNA"/>
</dbReference>
<dbReference type="AlphaFoldDB" id="A0A3N1HQV8"/>
<name>A0A3N1HQV8_9ACTN</name>
<protein>
    <submittedName>
        <fullName evidence="2">Uncharacterized protein</fullName>
    </submittedName>
</protein>
<feature type="region of interest" description="Disordered" evidence="1">
    <location>
        <begin position="282"/>
        <end position="309"/>
    </location>
</feature>
<feature type="region of interest" description="Disordered" evidence="1">
    <location>
        <begin position="154"/>
        <end position="197"/>
    </location>
</feature>
<evidence type="ECO:0000256" key="1">
    <source>
        <dbReference type="SAM" id="MobiDB-lite"/>
    </source>
</evidence>
<dbReference type="RefSeq" id="WP_123379046.1">
    <property type="nucleotide sequence ID" value="NZ_RJKN01000002.1"/>
</dbReference>
<reference evidence="2 3" key="1">
    <citation type="journal article" date="2015" name="Stand. Genomic Sci.">
        <title>Genomic Encyclopedia of Bacterial and Archaeal Type Strains, Phase III: the genomes of soil and plant-associated and newly described type strains.</title>
        <authorList>
            <person name="Whitman W.B."/>
            <person name="Woyke T."/>
            <person name="Klenk H.P."/>
            <person name="Zhou Y."/>
            <person name="Lilburn T.G."/>
            <person name="Beck B.J."/>
            <person name="De Vos P."/>
            <person name="Vandamme P."/>
            <person name="Eisen J.A."/>
            <person name="Garrity G."/>
            <person name="Hugenholtz P."/>
            <person name="Kyrpides N.C."/>
        </authorList>
    </citation>
    <scope>NUCLEOTIDE SEQUENCE [LARGE SCALE GENOMIC DNA]</scope>
    <source>
        <strain evidence="2 3">CECT 7306</strain>
    </source>
</reference>
<dbReference type="InParanoid" id="A0A3N1HQV8"/>